<accession>A0AA97PL29</accession>
<feature type="region of interest" description="Disordered" evidence="4">
    <location>
        <begin position="787"/>
        <end position="823"/>
    </location>
</feature>
<dbReference type="EMBL" id="JH792933">
    <property type="protein sequence ID" value="ELQ38464.1"/>
    <property type="molecule type" value="Genomic_DNA"/>
</dbReference>
<feature type="region of interest" description="Disordered" evidence="4">
    <location>
        <begin position="1307"/>
        <end position="1331"/>
    </location>
</feature>
<dbReference type="PANTHER" id="PTHR46200">
    <property type="entry name" value="GATOR COMPLEX PROTEIN WDR24"/>
    <property type="match status" value="1"/>
</dbReference>
<feature type="region of interest" description="Disordered" evidence="4">
    <location>
        <begin position="838"/>
        <end position="909"/>
    </location>
</feature>
<feature type="compositionally biased region" description="Polar residues" evidence="4">
    <location>
        <begin position="867"/>
        <end position="879"/>
    </location>
</feature>
<dbReference type="SUPFAM" id="SSF50978">
    <property type="entry name" value="WD40 repeat-like"/>
    <property type="match status" value="1"/>
</dbReference>
<feature type="compositionally biased region" description="Pro residues" evidence="4">
    <location>
        <begin position="948"/>
        <end position="963"/>
    </location>
</feature>
<feature type="compositionally biased region" description="Basic and acidic residues" evidence="4">
    <location>
        <begin position="805"/>
        <end position="823"/>
    </location>
</feature>
<dbReference type="InterPro" id="IPR037590">
    <property type="entry name" value="WDR24"/>
</dbReference>
<dbReference type="InterPro" id="IPR036322">
    <property type="entry name" value="WD40_repeat_dom_sf"/>
</dbReference>
<dbReference type="Pfam" id="PF00400">
    <property type="entry name" value="WD40"/>
    <property type="match status" value="2"/>
</dbReference>
<feature type="region of interest" description="Disordered" evidence="4">
    <location>
        <begin position="937"/>
        <end position="977"/>
    </location>
</feature>
<evidence type="ECO:0000256" key="2">
    <source>
        <dbReference type="ARBA" id="ARBA00022737"/>
    </source>
</evidence>
<feature type="compositionally biased region" description="Polar residues" evidence="4">
    <location>
        <begin position="1184"/>
        <end position="1195"/>
    </location>
</feature>
<dbReference type="GO" id="GO:0005829">
    <property type="term" value="C:cytosol"/>
    <property type="evidence" value="ECO:0007669"/>
    <property type="project" value="TreeGrafter"/>
</dbReference>
<dbReference type="GO" id="GO:0061700">
    <property type="term" value="C:GATOR2 complex"/>
    <property type="evidence" value="ECO:0007669"/>
    <property type="project" value="TreeGrafter"/>
</dbReference>
<feature type="region of interest" description="Disordered" evidence="4">
    <location>
        <begin position="1170"/>
        <end position="1195"/>
    </location>
</feature>
<evidence type="ECO:0000256" key="4">
    <source>
        <dbReference type="SAM" id="MobiDB-lite"/>
    </source>
</evidence>
<feature type="region of interest" description="Disordered" evidence="4">
    <location>
        <begin position="1"/>
        <end position="22"/>
    </location>
</feature>
<evidence type="ECO:0000313" key="5">
    <source>
        <dbReference type="EMBL" id="ELQ38464.1"/>
    </source>
</evidence>
<dbReference type="PANTHER" id="PTHR46200:SF1">
    <property type="entry name" value="GATOR COMPLEX PROTEIN WDR24"/>
    <property type="match status" value="1"/>
</dbReference>
<dbReference type="InterPro" id="IPR001680">
    <property type="entry name" value="WD40_rpt"/>
</dbReference>
<dbReference type="Gene3D" id="2.130.10.10">
    <property type="entry name" value="YVTN repeat-like/Quinoprotein amine dehydrogenase"/>
    <property type="match status" value="1"/>
</dbReference>
<gene>
    <name evidence="5" type="ORF">OOU_Y34scaffold00540g69</name>
</gene>
<dbReference type="GO" id="GO:0016239">
    <property type="term" value="P:positive regulation of macroautophagy"/>
    <property type="evidence" value="ECO:0007669"/>
    <property type="project" value="TreeGrafter"/>
</dbReference>
<dbReference type="PROSITE" id="PS50082">
    <property type="entry name" value="WD_REPEATS_2"/>
    <property type="match status" value="1"/>
</dbReference>
<feature type="region of interest" description="Disordered" evidence="4">
    <location>
        <begin position="732"/>
        <end position="766"/>
    </location>
</feature>
<evidence type="ECO:0000256" key="3">
    <source>
        <dbReference type="PROSITE-ProRule" id="PRU00221"/>
    </source>
</evidence>
<feature type="compositionally biased region" description="Low complexity" evidence="4">
    <location>
        <begin position="495"/>
        <end position="510"/>
    </location>
</feature>
<protein>
    <submittedName>
        <fullName evidence="5">WD repeat-containing protein</fullName>
    </submittedName>
</protein>
<dbReference type="Proteomes" id="UP000011086">
    <property type="component" value="Unassembled WGS sequence"/>
</dbReference>
<feature type="compositionally biased region" description="Gly residues" evidence="4">
    <location>
        <begin position="1390"/>
        <end position="1400"/>
    </location>
</feature>
<feature type="region of interest" description="Disordered" evidence="4">
    <location>
        <begin position="1379"/>
        <end position="1428"/>
    </location>
</feature>
<feature type="compositionally biased region" description="Polar residues" evidence="4">
    <location>
        <begin position="698"/>
        <end position="713"/>
    </location>
</feature>
<feature type="repeat" description="WD" evidence="3">
    <location>
        <begin position="260"/>
        <end position="293"/>
    </location>
</feature>
<dbReference type="InterPro" id="IPR015943">
    <property type="entry name" value="WD40/YVTN_repeat-like_dom_sf"/>
</dbReference>
<organism evidence="5">
    <name type="scientific">Pyricularia oryzae (strain Y34)</name>
    <name type="common">Rice blast fungus</name>
    <name type="synonym">Magnaporthe oryzae</name>
    <dbReference type="NCBI Taxonomy" id="1143189"/>
    <lineage>
        <taxon>Eukaryota</taxon>
        <taxon>Fungi</taxon>
        <taxon>Dikarya</taxon>
        <taxon>Ascomycota</taxon>
        <taxon>Pezizomycotina</taxon>
        <taxon>Sordariomycetes</taxon>
        <taxon>Sordariomycetidae</taxon>
        <taxon>Magnaporthales</taxon>
        <taxon>Pyriculariaceae</taxon>
        <taxon>Pyricularia</taxon>
    </lineage>
</organism>
<dbReference type="GO" id="GO:1904263">
    <property type="term" value="P:positive regulation of TORC1 signaling"/>
    <property type="evidence" value="ECO:0007669"/>
    <property type="project" value="TreeGrafter"/>
</dbReference>
<proteinExistence type="predicted"/>
<name>A0AA97PL29_PYRO3</name>
<feature type="compositionally biased region" description="Polar residues" evidence="4">
    <location>
        <begin position="838"/>
        <end position="849"/>
    </location>
</feature>
<keyword evidence="2" id="KW-0677">Repeat</keyword>
<evidence type="ECO:0000256" key="1">
    <source>
        <dbReference type="ARBA" id="ARBA00022574"/>
    </source>
</evidence>
<reference evidence="5" key="1">
    <citation type="journal article" date="2012" name="PLoS Genet.">
        <title>Comparative analysis of the genomes of two field isolates of the rice blast fungus Magnaporthe oryzae.</title>
        <authorList>
            <person name="Xue M."/>
            <person name="Yang J."/>
            <person name="Li Z."/>
            <person name="Hu S."/>
            <person name="Yao N."/>
            <person name="Dean R.A."/>
            <person name="Zhao W."/>
            <person name="Shen M."/>
            <person name="Zhang H."/>
            <person name="Li C."/>
            <person name="Liu L."/>
            <person name="Cao L."/>
            <person name="Xu X."/>
            <person name="Xing Y."/>
            <person name="Hsiang T."/>
            <person name="Zhang Z."/>
            <person name="Xu J.R."/>
            <person name="Peng Y.L."/>
        </authorList>
    </citation>
    <scope>NUCLEOTIDE SEQUENCE</scope>
    <source>
        <strain evidence="5">Y34</strain>
    </source>
</reference>
<feature type="compositionally biased region" description="Polar residues" evidence="4">
    <location>
        <begin position="651"/>
        <end position="661"/>
    </location>
</feature>
<dbReference type="GO" id="GO:0005774">
    <property type="term" value="C:vacuolar membrane"/>
    <property type="evidence" value="ECO:0007669"/>
    <property type="project" value="TreeGrafter"/>
</dbReference>
<feature type="region of interest" description="Disordered" evidence="4">
    <location>
        <begin position="631"/>
        <end position="667"/>
    </location>
</feature>
<feature type="region of interest" description="Disordered" evidence="4">
    <location>
        <begin position="479"/>
        <end position="511"/>
    </location>
</feature>
<keyword evidence="1 3" id="KW-0853">WD repeat</keyword>
<dbReference type="SMART" id="SM00320">
    <property type="entry name" value="WD40"/>
    <property type="match status" value="4"/>
</dbReference>
<feature type="region of interest" description="Disordered" evidence="4">
    <location>
        <begin position="680"/>
        <end position="714"/>
    </location>
</feature>
<sequence length="1428" mass="153922">MRRFLGRPPIDHANDSITSSPNPAQPVVYRLHASQDAVFQAGVPIAALDRSPDGRSAVLGGRHILKIVRFDGCKVEEHADLRASLTGQAARANPSATASVGDKLSIKDVKWASSSGGAQSLYTACGNGKIFHYDITRSFGAIGRPGAALDTITIREDTRQVNALDVNPHRDSWLLSGSQDGFVRCFDTRDPISINRGGLTFRQIHAGKCNDGVRHVKWSPKEGFCFACGTDSGVVMKWDSRMSAKPVLRLNAHEANRACTTVAWHHDGEHLASAGTDSKLHVWDASPGADKKQKPKLSITLPAPAAAMTWRPGQWSATVQGRRAAQIAVSYDTSSAGKRHSNAVVHLWDFARPTMPYREVDRFDVSPMSLLWLDSDLLWTAGPDGIFSQCDVAFAPKVIDRTPVSAMAFSPRGDVVMLLDERTQPRRPRLPASLHRMDMRPPPADSPKELVGSSPVANMFSMGRSDSEDEVVTSFLGPRKPEAPAVRSRRASIKSSPNTVSTTPPSTTISNEPAVALEPSLKVAGIYKNHQSMAIGHVPAAPRVDIYHFLSSQYLETLANELPFNPESGSKPMVDRVVGILRHYARAADAVSQFRLAQTWRILAFAMDLLLRSRAQYHLGRRMNQAKLRLESSREERANAKGGAQPPAKNPVTTNELTPRQQFPVGTPRPLARSLLAEEFESTSNVPTPLARPVSDVTAHQRNQIHESPTSLQHVGDRLMSTSDVENLSLPPAVHYRSDSDSPIQSRKRLDSIPLSEVSHGSDHTQRSITEGYDFYDMDAMAKAMDVPHGSRKSLGSTPLPSDYVEPKSPESQKHRPVLRKDSTESIGNVFYFSQTSAGSLPSTRQSVSPELKAGAVQRGRRPAPTSAPSQHQGSQSPVSGELHSRIRGRDLSGSPKYPSLKLLHQQRTMRPTGAINTQTSDEYNADLVLDSQTTLDTQSPQRTASDGPPPSFPASVDPPLPIPNLRTPSEDEESSSIIEGDYLPWQDDPPYPFPTLQAGQESDPPLDNFRATPLQPYALLARALDFEKKHSALNASAMILLLRPLVPDGLIDAHLANSILRQHHSRLMGMNLFVEAALLRKLCVRGWPGGVLENYWVEGYPAVFAQAQQGVSVAYVCGKCKRPREMDRSSTSSDTVWKPCKKCQTPAGPCAICGHRHVTAIVDEYDIPVPDGNGGGGEKAQEQDNAGSATKPSKMSPISTWWYCPTCAHGGHSSCMSIWHGVSLNSRQADGTTGLVGGGAELGDAFPYLAPEMIPGAGISDGCCPVDGCGHACLPGRYRAESTAARTDEVSRASLREAVAAATRASYSAGPSARGSPVLPPGGGQQPQHLAGLSDLSLALVRGDPHEAPQSRAVDGVRDALGGHLDRAFAAGVAARRGGSISLSSSPGRAGGMLGGGLGPSASGNLPFGHERERRKSVKFAGADERR</sequence>